<dbReference type="OrthoDB" id="9805663at2"/>
<feature type="domain" description="Enoyl reductase (ER)" evidence="2">
    <location>
        <begin position="17"/>
        <end position="334"/>
    </location>
</feature>
<dbReference type="InterPro" id="IPR041694">
    <property type="entry name" value="ADH_N_2"/>
</dbReference>
<dbReference type="FunFam" id="3.40.50.720:FF:000121">
    <property type="entry name" value="Prostaglandin reductase 2"/>
    <property type="match status" value="1"/>
</dbReference>
<dbReference type="Pfam" id="PF16884">
    <property type="entry name" value="ADH_N_2"/>
    <property type="match status" value="1"/>
</dbReference>
<dbReference type="SUPFAM" id="SSF51735">
    <property type="entry name" value="NAD(P)-binding Rossmann-fold domains"/>
    <property type="match status" value="1"/>
</dbReference>
<evidence type="ECO:0000313" key="3">
    <source>
        <dbReference type="EMBL" id="TWF43990.1"/>
    </source>
</evidence>
<keyword evidence="4" id="KW-1185">Reference proteome</keyword>
<accession>A0A561Q0V5</accession>
<dbReference type="RefSeq" id="WP_145643524.1">
    <property type="nucleotide sequence ID" value="NZ_VIWP01000017.1"/>
</dbReference>
<dbReference type="InterPro" id="IPR045010">
    <property type="entry name" value="MDR_fam"/>
</dbReference>
<dbReference type="InterPro" id="IPR036291">
    <property type="entry name" value="NAD(P)-bd_dom_sf"/>
</dbReference>
<dbReference type="Gene3D" id="3.90.180.10">
    <property type="entry name" value="Medium-chain alcohol dehydrogenases, catalytic domain"/>
    <property type="match status" value="1"/>
</dbReference>
<dbReference type="SMART" id="SM00829">
    <property type="entry name" value="PKS_ER"/>
    <property type="match status" value="1"/>
</dbReference>
<comment type="caution">
    <text evidence="3">The sequence shown here is derived from an EMBL/GenBank/DDBJ whole genome shotgun (WGS) entry which is preliminary data.</text>
</comment>
<dbReference type="AlphaFoldDB" id="A0A561Q0V5"/>
<proteinExistence type="predicted"/>
<dbReference type="Proteomes" id="UP000320653">
    <property type="component" value="Unassembled WGS sequence"/>
</dbReference>
<dbReference type="CDD" id="cd05288">
    <property type="entry name" value="PGDH"/>
    <property type="match status" value="1"/>
</dbReference>
<dbReference type="InterPro" id="IPR011032">
    <property type="entry name" value="GroES-like_sf"/>
</dbReference>
<dbReference type="GO" id="GO:0016628">
    <property type="term" value="F:oxidoreductase activity, acting on the CH-CH group of donors, NAD or NADP as acceptor"/>
    <property type="evidence" value="ECO:0007669"/>
    <property type="project" value="InterPro"/>
</dbReference>
<evidence type="ECO:0000259" key="2">
    <source>
        <dbReference type="SMART" id="SM00829"/>
    </source>
</evidence>
<protein>
    <recommendedName>
        <fullName evidence="2">Enoyl reductase (ER) domain-containing protein</fullName>
    </recommendedName>
</protein>
<name>A0A561Q0V5_9HYPH</name>
<reference evidence="3 4" key="1">
    <citation type="submission" date="2019-06" db="EMBL/GenBank/DDBJ databases">
        <title>Sorghum-associated microbial communities from plants grown in Nebraska, USA.</title>
        <authorList>
            <person name="Schachtman D."/>
        </authorList>
    </citation>
    <scope>NUCLEOTIDE SEQUENCE [LARGE SCALE GENOMIC DNA]</scope>
    <source>
        <strain evidence="3 4">1225</strain>
    </source>
</reference>
<dbReference type="Gene3D" id="3.40.50.720">
    <property type="entry name" value="NAD(P)-binding Rossmann-like Domain"/>
    <property type="match status" value="1"/>
</dbReference>
<dbReference type="SUPFAM" id="SSF50129">
    <property type="entry name" value="GroES-like"/>
    <property type="match status" value="2"/>
</dbReference>
<dbReference type="PANTHER" id="PTHR43205">
    <property type="entry name" value="PROSTAGLANDIN REDUCTASE"/>
    <property type="match status" value="1"/>
</dbReference>
<dbReference type="EMBL" id="VIWP01000017">
    <property type="protein sequence ID" value="TWF43990.1"/>
    <property type="molecule type" value="Genomic_DNA"/>
</dbReference>
<dbReference type="InterPro" id="IPR020843">
    <property type="entry name" value="ER"/>
</dbReference>
<evidence type="ECO:0000256" key="1">
    <source>
        <dbReference type="ARBA" id="ARBA00023002"/>
    </source>
</evidence>
<sequence>MTTIKRIVLASRPLAEPTPENFRIEDVELQEAEEGDVTVRVLYLSLDPYMRGRMSEAKSYAAPVPVDGIMEGETICEVVRSRHNDFAPGDIVRGRTGWCTGAVISGDMMRKVETHGAPITTAVGVLGMPGFTAWSGLKFIGKPKKGETVAVAAASGPVGSMVGQLAKLVGARAVGIAGGPDKCAFVKDELGFDAVVDHRSRDFASDLHAAAPNGIDIYFENVGGHVWDAVFPLLNQFARVPVCGLVAQYNGHDTSDADRLPAMMSAILRRSLLVRGFIQSEFAADHFNDFLDEIGPRVAAGEIRYREDIVDGLESAPEAFIGMLNGKNFGKLIVKVDGVV</sequence>
<dbReference type="InterPro" id="IPR013149">
    <property type="entry name" value="ADH-like_C"/>
</dbReference>
<keyword evidence="1" id="KW-0560">Oxidoreductase</keyword>
<dbReference type="Pfam" id="PF00107">
    <property type="entry name" value="ADH_zinc_N"/>
    <property type="match status" value="1"/>
</dbReference>
<organism evidence="3 4">
    <name type="scientific">Neorhizobium alkalisoli</name>
    <dbReference type="NCBI Taxonomy" id="528178"/>
    <lineage>
        <taxon>Bacteria</taxon>
        <taxon>Pseudomonadati</taxon>
        <taxon>Pseudomonadota</taxon>
        <taxon>Alphaproteobacteria</taxon>
        <taxon>Hyphomicrobiales</taxon>
        <taxon>Rhizobiaceae</taxon>
        <taxon>Rhizobium/Agrobacterium group</taxon>
        <taxon>Neorhizobium</taxon>
    </lineage>
</organism>
<gene>
    <name evidence="3" type="ORF">FHW37_11778</name>
</gene>
<dbReference type="PANTHER" id="PTHR43205:SF7">
    <property type="entry name" value="PROSTAGLANDIN REDUCTASE 1"/>
    <property type="match status" value="1"/>
</dbReference>
<evidence type="ECO:0000313" key="4">
    <source>
        <dbReference type="Proteomes" id="UP000320653"/>
    </source>
</evidence>